<reference evidence="1 2" key="1">
    <citation type="submission" date="2020-08" db="EMBL/GenBank/DDBJ databases">
        <title>Genomic Encyclopedia of Type Strains, Phase III (KMG-III): the genomes of soil and plant-associated and newly described type strains.</title>
        <authorList>
            <person name="Whitman W."/>
        </authorList>
    </citation>
    <scope>NUCLEOTIDE SEQUENCE [LARGE SCALE GENOMIC DNA]</scope>
    <source>
        <strain evidence="1 2">CECT 8640</strain>
    </source>
</reference>
<dbReference type="RefSeq" id="WP_184691965.1">
    <property type="nucleotide sequence ID" value="NZ_JACHJN010000005.1"/>
</dbReference>
<sequence>MRTVEIRYLGNGNSLDTARRARLAAELAAAMPRHEVDHYLRAKPAILAESDHIAVAEARGACVGLMAANRLSADGLDFTYIETLLVGERLHGSGVALGLVASLFAGVVRELDDFPDLVAMKTYTPKAYLLMRRFALGGDIVFYPSLDGPVDAGIPARLARALSPGCEFRAGTGVVHGGGGRISSRFWRDAPLSGDTAVDGFFAREVGERDRLLCVVHAPTPAAKGALMAALRISQPIRTD</sequence>
<name>A0A841CJK1_9PSEU</name>
<protein>
    <recommendedName>
        <fullName evidence="3">N-acetyltransferase domain-containing protein</fullName>
    </recommendedName>
</protein>
<evidence type="ECO:0000313" key="1">
    <source>
        <dbReference type="EMBL" id="MBB5957153.1"/>
    </source>
</evidence>
<proteinExistence type="predicted"/>
<dbReference type="AlphaFoldDB" id="A0A841CJK1"/>
<dbReference type="Proteomes" id="UP000547510">
    <property type="component" value="Unassembled WGS sequence"/>
</dbReference>
<keyword evidence="2" id="KW-1185">Reference proteome</keyword>
<gene>
    <name evidence="1" type="ORF">FHS29_003746</name>
</gene>
<dbReference type="EMBL" id="JACHJN010000005">
    <property type="protein sequence ID" value="MBB5957153.1"/>
    <property type="molecule type" value="Genomic_DNA"/>
</dbReference>
<comment type="caution">
    <text evidence="1">The sequence shown here is derived from an EMBL/GenBank/DDBJ whole genome shotgun (WGS) entry which is preliminary data.</text>
</comment>
<evidence type="ECO:0000313" key="2">
    <source>
        <dbReference type="Proteomes" id="UP000547510"/>
    </source>
</evidence>
<organism evidence="1 2">
    <name type="scientific">Saccharothrix tamanrassetensis</name>
    <dbReference type="NCBI Taxonomy" id="1051531"/>
    <lineage>
        <taxon>Bacteria</taxon>
        <taxon>Bacillati</taxon>
        <taxon>Actinomycetota</taxon>
        <taxon>Actinomycetes</taxon>
        <taxon>Pseudonocardiales</taxon>
        <taxon>Pseudonocardiaceae</taxon>
        <taxon>Saccharothrix</taxon>
    </lineage>
</organism>
<accession>A0A841CJK1</accession>
<evidence type="ECO:0008006" key="3">
    <source>
        <dbReference type="Google" id="ProtNLM"/>
    </source>
</evidence>